<evidence type="ECO:0000256" key="3">
    <source>
        <dbReference type="ARBA" id="ARBA00023125"/>
    </source>
</evidence>
<protein>
    <submittedName>
        <fullName evidence="6">Site-specific integrase</fullName>
    </submittedName>
</protein>
<evidence type="ECO:0000256" key="2">
    <source>
        <dbReference type="ARBA" id="ARBA00022908"/>
    </source>
</evidence>
<dbReference type="CDD" id="cd01189">
    <property type="entry name" value="INT_ICEBs1_C_like"/>
    <property type="match status" value="1"/>
</dbReference>
<dbReference type="OrthoDB" id="9803188at2"/>
<dbReference type="AlphaFoldDB" id="A0A3R9YE18"/>
<dbReference type="InterPro" id="IPR028259">
    <property type="entry name" value="AP2-like_int_N"/>
</dbReference>
<evidence type="ECO:0000256" key="1">
    <source>
        <dbReference type="ARBA" id="ARBA00008857"/>
    </source>
</evidence>
<dbReference type="Pfam" id="PF14657">
    <property type="entry name" value="Arm-DNA-bind_4"/>
    <property type="match status" value="1"/>
</dbReference>
<dbReference type="Gene3D" id="1.10.150.130">
    <property type="match status" value="1"/>
</dbReference>
<dbReference type="PROSITE" id="PS51898">
    <property type="entry name" value="TYR_RECOMBINASE"/>
    <property type="match status" value="1"/>
</dbReference>
<keyword evidence="4" id="KW-0233">DNA recombination</keyword>
<feature type="domain" description="Tyr recombinase" evidence="5">
    <location>
        <begin position="169"/>
        <end position="372"/>
    </location>
</feature>
<dbReference type="PANTHER" id="PTHR30629:SF2">
    <property type="entry name" value="PROPHAGE INTEGRASE INTS-RELATED"/>
    <property type="match status" value="1"/>
</dbReference>
<dbReference type="Gene3D" id="1.10.443.10">
    <property type="entry name" value="Intergrase catalytic core"/>
    <property type="match status" value="1"/>
</dbReference>
<dbReference type="InterPro" id="IPR050808">
    <property type="entry name" value="Phage_Integrase"/>
</dbReference>
<evidence type="ECO:0000313" key="6">
    <source>
        <dbReference type="EMBL" id="RST89107.1"/>
    </source>
</evidence>
<comment type="similarity">
    <text evidence="1">Belongs to the 'phage' integrase family.</text>
</comment>
<dbReference type="Proteomes" id="UP000277864">
    <property type="component" value="Unassembled WGS sequence"/>
</dbReference>
<dbReference type="SUPFAM" id="SSF56349">
    <property type="entry name" value="DNA breaking-rejoining enzymes"/>
    <property type="match status" value="1"/>
</dbReference>
<dbReference type="PANTHER" id="PTHR30629">
    <property type="entry name" value="PROPHAGE INTEGRASE"/>
    <property type="match status" value="1"/>
</dbReference>
<evidence type="ECO:0000259" key="5">
    <source>
        <dbReference type="PROSITE" id="PS51898"/>
    </source>
</evidence>
<name>A0A3R9YE18_9ENTE</name>
<keyword evidence="3" id="KW-0238">DNA-binding</keyword>
<dbReference type="Pfam" id="PF00589">
    <property type="entry name" value="Phage_integrase"/>
    <property type="match status" value="1"/>
</dbReference>
<comment type="caution">
    <text evidence="6">The sequence shown here is derived from an EMBL/GenBank/DDBJ whole genome shotgun (WGS) entry which is preliminary data.</text>
</comment>
<dbReference type="InterPro" id="IPR013762">
    <property type="entry name" value="Integrase-like_cat_sf"/>
</dbReference>
<dbReference type="InterPro" id="IPR002104">
    <property type="entry name" value="Integrase_catalytic"/>
</dbReference>
<organism evidence="6 7">
    <name type="scientific">Vagococcus humatus</name>
    <dbReference type="NCBI Taxonomy" id="1889241"/>
    <lineage>
        <taxon>Bacteria</taxon>
        <taxon>Bacillati</taxon>
        <taxon>Bacillota</taxon>
        <taxon>Bacilli</taxon>
        <taxon>Lactobacillales</taxon>
        <taxon>Enterococcaceae</taxon>
        <taxon>Vagococcus</taxon>
    </lineage>
</organism>
<dbReference type="EMBL" id="PXZH01000003">
    <property type="protein sequence ID" value="RST89107.1"/>
    <property type="molecule type" value="Genomic_DNA"/>
</dbReference>
<accession>A0A3R9YE18</accession>
<keyword evidence="7" id="KW-1185">Reference proteome</keyword>
<sequence>MAQFKQYELKNGSKKWLFKTYLGIDEVTGKQLTTTRRGFDTLKEAKLEEKRLQHEVIENGFNRKKVITFQELYDTWLEQYRLSVKPSSVAIAQRYAKNQILPVFAKIKLDKLTVSFCQKVVNGWHKEYKQYSYLRKQTSQILKYGVSIEVIKDNPMAKTTLPRKKEEDKKINFYSKEELNEFLDFTEGIANYKIFTFFRILGYTGMRKSEVLSLQWKDVDFDNKTLNIGKTLAIDEFNKVIIQEPKTTASVRQIYIDQETINILKRWRTTQRQYYFARGINIRDDKQFMFTDTKNRLYYPQIANDWLKWLYRKNKDLKVITPHGFRHTHCSLLFESGVNIQEVQERLGHKDIKTTMNIYTHVTEKAIKKTGDVFAKFMEN</sequence>
<keyword evidence="2" id="KW-0229">DNA integration</keyword>
<gene>
    <name evidence="6" type="ORF">C7P63_07410</name>
</gene>
<dbReference type="GO" id="GO:0003677">
    <property type="term" value="F:DNA binding"/>
    <property type="evidence" value="ECO:0007669"/>
    <property type="project" value="UniProtKB-KW"/>
</dbReference>
<evidence type="ECO:0000313" key="7">
    <source>
        <dbReference type="Proteomes" id="UP000277864"/>
    </source>
</evidence>
<dbReference type="Pfam" id="PF14659">
    <property type="entry name" value="Phage_int_SAM_3"/>
    <property type="match status" value="1"/>
</dbReference>
<dbReference type="RefSeq" id="WP_125943534.1">
    <property type="nucleotide sequence ID" value="NZ_PXZH01000003.1"/>
</dbReference>
<dbReference type="GO" id="GO:0006310">
    <property type="term" value="P:DNA recombination"/>
    <property type="evidence" value="ECO:0007669"/>
    <property type="project" value="UniProtKB-KW"/>
</dbReference>
<evidence type="ECO:0000256" key="4">
    <source>
        <dbReference type="ARBA" id="ARBA00023172"/>
    </source>
</evidence>
<dbReference type="InterPro" id="IPR010998">
    <property type="entry name" value="Integrase_recombinase_N"/>
</dbReference>
<reference evidence="6 7" key="1">
    <citation type="submission" date="2018-03" db="EMBL/GenBank/DDBJ databases">
        <authorList>
            <person name="Gulvik C.A."/>
        </authorList>
    </citation>
    <scope>NUCLEOTIDE SEQUENCE [LARGE SCALE GENOMIC DNA]</scope>
    <source>
        <strain evidence="6 7">JCM 31581</strain>
    </source>
</reference>
<dbReference type="InterPro" id="IPR004107">
    <property type="entry name" value="Integrase_SAM-like_N"/>
</dbReference>
<dbReference type="GO" id="GO:0015074">
    <property type="term" value="P:DNA integration"/>
    <property type="evidence" value="ECO:0007669"/>
    <property type="project" value="UniProtKB-KW"/>
</dbReference>
<proteinExistence type="inferred from homology"/>
<dbReference type="InterPro" id="IPR011010">
    <property type="entry name" value="DNA_brk_join_enz"/>
</dbReference>